<dbReference type="Gene3D" id="3.30.429.10">
    <property type="entry name" value="Macrophage Migration Inhibitory Factor"/>
    <property type="match status" value="1"/>
</dbReference>
<sequence length="140" mass="14220">MPITVTAPRGVLSPRGERDVLPALSAALAEISGGTGNDFFTGIIGGTVHLLPASDIYAGGVNRPIVMVELKLPNIGLPDPAARAAFIVAATDIVDGLTVEGHAREDIWVNILNAPDGAWGIGGRAYTGEALIAAVTAAAQ</sequence>
<dbReference type="EMBL" id="WRPP01000014">
    <property type="protein sequence ID" value="MVU83651.1"/>
    <property type="molecule type" value="Genomic_DNA"/>
</dbReference>
<comment type="caution">
    <text evidence="1">The sequence shown here is derived from an EMBL/GenBank/DDBJ whole genome shotgun (WGS) entry which is preliminary data.</text>
</comment>
<protein>
    <recommendedName>
        <fullName evidence="3">Tautomerase enzyme</fullName>
    </recommendedName>
</protein>
<dbReference type="InterPro" id="IPR014347">
    <property type="entry name" value="Tautomerase/MIF_sf"/>
</dbReference>
<proteinExistence type="predicted"/>
<evidence type="ECO:0008006" key="3">
    <source>
        <dbReference type="Google" id="ProtNLM"/>
    </source>
</evidence>
<evidence type="ECO:0000313" key="1">
    <source>
        <dbReference type="EMBL" id="MVU83651.1"/>
    </source>
</evidence>
<evidence type="ECO:0000313" key="2">
    <source>
        <dbReference type="Proteomes" id="UP000466794"/>
    </source>
</evidence>
<gene>
    <name evidence="1" type="ORF">GPX89_41235</name>
</gene>
<dbReference type="Proteomes" id="UP000466794">
    <property type="component" value="Unassembled WGS sequence"/>
</dbReference>
<accession>A0A7K1VAX2</accession>
<organism evidence="1 2">
    <name type="scientific">Nocardia terrae</name>
    <dbReference type="NCBI Taxonomy" id="2675851"/>
    <lineage>
        <taxon>Bacteria</taxon>
        <taxon>Bacillati</taxon>
        <taxon>Actinomycetota</taxon>
        <taxon>Actinomycetes</taxon>
        <taxon>Mycobacteriales</taxon>
        <taxon>Nocardiaceae</taxon>
        <taxon>Nocardia</taxon>
    </lineage>
</organism>
<dbReference type="AlphaFoldDB" id="A0A7K1VAX2"/>
<reference evidence="1 2" key="1">
    <citation type="submission" date="2019-12" db="EMBL/GenBank/DDBJ databases">
        <title>Nocardia sp. nov. ET3-3 isolated from soil.</title>
        <authorList>
            <person name="Kanchanasin P."/>
            <person name="Tanasupawat S."/>
            <person name="Yuki M."/>
            <person name="Kudo T."/>
        </authorList>
    </citation>
    <scope>NUCLEOTIDE SEQUENCE [LARGE SCALE GENOMIC DNA]</scope>
    <source>
        <strain evidence="1 2">ET3-3</strain>
    </source>
</reference>
<dbReference type="RefSeq" id="WP_328602903.1">
    <property type="nucleotide sequence ID" value="NZ_WRPP01000014.1"/>
</dbReference>
<name>A0A7K1VAX2_9NOCA</name>
<keyword evidence="2" id="KW-1185">Reference proteome</keyword>